<protein>
    <submittedName>
        <fullName evidence="2">Uncharacterized protein</fullName>
    </submittedName>
</protein>
<dbReference type="VEuPathDB" id="FungiDB:FUN_015748"/>
<dbReference type="Proteomes" id="UP000233469">
    <property type="component" value="Unassembled WGS sequence"/>
</dbReference>
<name>A0A2N1NJD4_9GLOM</name>
<dbReference type="EMBL" id="LLXL01000336">
    <property type="protein sequence ID" value="PKK73951.1"/>
    <property type="molecule type" value="Genomic_DNA"/>
</dbReference>
<gene>
    <name evidence="2" type="ORF">RhiirC2_775398</name>
</gene>
<dbReference type="VEuPathDB" id="FungiDB:RhiirA1_477075"/>
<dbReference type="VEuPathDB" id="FungiDB:FUN_005247"/>
<reference evidence="2 3" key="1">
    <citation type="submission" date="2016-04" db="EMBL/GenBank/DDBJ databases">
        <title>Genome analyses suggest a sexual origin of heterokaryosis in a supposedly ancient asexual fungus.</title>
        <authorList>
            <person name="Ropars J."/>
            <person name="Sedzielewska K."/>
            <person name="Noel J."/>
            <person name="Charron P."/>
            <person name="Farinelli L."/>
            <person name="Marton T."/>
            <person name="Kruger M."/>
            <person name="Pelin A."/>
            <person name="Brachmann A."/>
            <person name="Corradi N."/>
        </authorList>
    </citation>
    <scope>NUCLEOTIDE SEQUENCE [LARGE SCALE GENOMIC DNA]</scope>
    <source>
        <strain evidence="2 3">C2</strain>
    </source>
</reference>
<dbReference type="VEuPathDB" id="FungiDB:RhiirFUN_013387"/>
<organism evidence="2 3">
    <name type="scientific">Rhizophagus irregularis</name>
    <dbReference type="NCBI Taxonomy" id="588596"/>
    <lineage>
        <taxon>Eukaryota</taxon>
        <taxon>Fungi</taxon>
        <taxon>Fungi incertae sedis</taxon>
        <taxon>Mucoromycota</taxon>
        <taxon>Glomeromycotina</taxon>
        <taxon>Glomeromycetes</taxon>
        <taxon>Glomerales</taxon>
        <taxon>Glomeraceae</taxon>
        <taxon>Rhizophagus</taxon>
    </lineage>
</organism>
<evidence type="ECO:0000313" key="2">
    <source>
        <dbReference type="EMBL" id="PKK73951.1"/>
    </source>
</evidence>
<proteinExistence type="predicted"/>
<dbReference type="VEuPathDB" id="FungiDB:FUN_012308"/>
<sequence length="765" mass="87456">MGVNVSTEDFATLEGFVNKSNDERAEILRKAGWEPEGQDNDIATFIGTDIVSAALIRSVTTVCLDKKEANMKDFYKADAEKLQQHFTATVQEYYKELEKTKYELTIANEKLLKQDKELSVYYSSISAETHVANMEIGKTDRAEYAHLHHHNNPPTGILIETEEKIWNDFVNGEDNFSKSEGKKRCHVTTDGYDKKDNDAMVGVQASNPTESMHAYNFSTDIVSAALIRSVTTVCLDKKEANMKEFYKADAEKLQQHFTATVQEYYKELEKTKYELTIANEKLLKQDKELSVYYSSISAETHVANMEIGKTDRAEYAHLHHHNNPPTGILIETEEKIWNDFVNGEDNFSKSEGKKRCHVTTDGYDKKDNDAMVGVQASNPTESMHAYNFSNTKQRYHAKISTSICRLSKEETEQELQKIFNKERFQMEILFKNGNQYLYVIFTTEQERLRLTNSIEIQQSVGKFYADSERDCTHKRPIEIQVDYIPAQATELDIKNVLESVLGYIREITFWPTRGNMKRAKIMLEVTCSDKLLTETWSLPMGDNNRIKITPTKISHEDRNIRTRYGAKVMGLEKEIGLKEVHSVLTELNAKEWFFNTHHEETAPTTDTNNINNNITRIDEQSILDNQITTEIIKDLDTTIMTILILKIDTNNNTDNTNIVRTKEENMQIQPTEAITQEEKTAGTPAMDIDINSTSSTEVGGAGDAKMGTKEDVDSCEEEEIFLDNNQEINIDLQNYIQENNKNKEKANNKIKINNLLKIGVLNIRG</sequence>
<reference evidence="2 3" key="2">
    <citation type="submission" date="2017-10" db="EMBL/GenBank/DDBJ databases">
        <title>Extensive intraspecific genome diversity in a model arbuscular mycorrhizal fungus.</title>
        <authorList>
            <person name="Chen E.C.H."/>
            <person name="Morin E."/>
            <person name="Baudet D."/>
            <person name="Noel J."/>
            <person name="Ndikumana S."/>
            <person name="Charron P."/>
            <person name="St-Onge C."/>
            <person name="Giorgi J."/>
            <person name="Grigoriev I.V."/>
            <person name="Roux C."/>
            <person name="Martin F.M."/>
            <person name="Corradi N."/>
        </authorList>
    </citation>
    <scope>NUCLEOTIDE SEQUENCE [LARGE SCALE GENOMIC DNA]</scope>
    <source>
        <strain evidence="2 3">C2</strain>
    </source>
</reference>
<dbReference type="AlphaFoldDB" id="A0A2N1NJD4"/>
<comment type="caution">
    <text evidence="2">The sequence shown here is derived from an EMBL/GenBank/DDBJ whole genome shotgun (WGS) entry which is preliminary data.</text>
</comment>
<evidence type="ECO:0000313" key="3">
    <source>
        <dbReference type="Proteomes" id="UP000233469"/>
    </source>
</evidence>
<feature type="region of interest" description="Disordered" evidence="1">
    <location>
        <begin position="686"/>
        <end position="708"/>
    </location>
</feature>
<evidence type="ECO:0000256" key="1">
    <source>
        <dbReference type="SAM" id="MobiDB-lite"/>
    </source>
</evidence>
<feature type="non-terminal residue" evidence="2">
    <location>
        <position position="765"/>
    </location>
</feature>
<accession>A0A2N1NJD4</accession>